<dbReference type="EMBL" id="DSOV01000003">
    <property type="protein sequence ID" value="HEN40879.1"/>
    <property type="molecule type" value="Genomic_DNA"/>
</dbReference>
<dbReference type="InterPro" id="IPR000600">
    <property type="entry name" value="ROK"/>
</dbReference>
<gene>
    <name evidence="2" type="ORF">ENQ87_00675</name>
</gene>
<organism evidence="2">
    <name type="scientific">Geobacter metallireducens</name>
    <dbReference type="NCBI Taxonomy" id="28232"/>
    <lineage>
        <taxon>Bacteria</taxon>
        <taxon>Pseudomonadati</taxon>
        <taxon>Thermodesulfobacteriota</taxon>
        <taxon>Desulfuromonadia</taxon>
        <taxon>Geobacterales</taxon>
        <taxon>Geobacteraceae</taxon>
        <taxon>Geobacter</taxon>
    </lineage>
</organism>
<dbReference type="PROSITE" id="PS01125">
    <property type="entry name" value="ROK"/>
    <property type="match status" value="1"/>
</dbReference>
<comment type="similarity">
    <text evidence="1">Belongs to the ROK (NagC/XylR) family.</text>
</comment>
<dbReference type="PANTHER" id="PTHR18964:SF149">
    <property type="entry name" value="BIFUNCTIONAL UDP-N-ACETYLGLUCOSAMINE 2-EPIMERASE_N-ACETYLMANNOSAMINE KINASE"/>
    <property type="match status" value="1"/>
</dbReference>
<name>A0A831UEA6_GEOME</name>
<accession>A0A831UEA6</accession>
<reference evidence="2" key="1">
    <citation type="journal article" date="2020" name="mSystems">
        <title>Genome- and Community-Level Interaction Insights into Carbon Utilization and Element Cycling Functions of Hydrothermarchaeota in Hydrothermal Sediment.</title>
        <authorList>
            <person name="Zhou Z."/>
            <person name="Liu Y."/>
            <person name="Xu W."/>
            <person name="Pan J."/>
            <person name="Luo Z.H."/>
            <person name="Li M."/>
        </authorList>
    </citation>
    <scope>NUCLEOTIDE SEQUENCE [LARGE SCALE GENOMIC DNA]</scope>
    <source>
        <strain evidence="2">SpSt-349</strain>
    </source>
</reference>
<dbReference type="InterPro" id="IPR049874">
    <property type="entry name" value="ROK_cs"/>
</dbReference>
<evidence type="ECO:0000313" key="2">
    <source>
        <dbReference type="EMBL" id="HEN40879.1"/>
    </source>
</evidence>
<comment type="caution">
    <text evidence="2">The sequence shown here is derived from an EMBL/GenBank/DDBJ whole genome shotgun (WGS) entry which is preliminary data.</text>
</comment>
<dbReference type="Pfam" id="PF00480">
    <property type="entry name" value="ROK"/>
    <property type="match status" value="1"/>
</dbReference>
<sequence length="325" mass="33694">MKGSRKRAYIGIDIGGTNLRLALVDDQGTMLHKTRCRTDIHHGRQAFITLLDKGIQALMRAAGESGVEPAGIGAGVPGLVSNEGHVYVSVNLRPLDGVNLRDELQALTGLPTVVANDVNAFAFGEHRYGAGREYKSFLMVTLGTGVGGGLILDGRVWTGADGVAGEFGHMTVEPEGRPCPCGNRGCLEQYASASALVAAAKEMLRRNGDLFGAGHHQGELSTRMLAAAAQGGNPEALALFAGAGRYLGIACASVANLLNLEAVIVGGGVAASFDLLGESMRQEVVARAFPIPGKRLMIRQAALGDDGGVLGSAALAMNILHGRDS</sequence>
<dbReference type="PANTHER" id="PTHR18964">
    <property type="entry name" value="ROK (REPRESSOR, ORF, KINASE) FAMILY"/>
    <property type="match status" value="1"/>
</dbReference>
<dbReference type="Gene3D" id="3.30.420.40">
    <property type="match status" value="2"/>
</dbReference>
<dbReference type="SUPFAM" id="SSF53067">
    <property type="entry name" value="Actin-like ATPase domain"/>
    <property type="match status" value="1"/>
</dbReference>
<dbReference type="AlphaFoldDB" id="A0A831UEA6"/>
<protein>
    <submittedName>
        <fullName evidence="2">ROK family protein</fullName>
    </submittedName>
</protein>
<proteinExistence type="inferred from homology"/>
<dbReference type="InterPro" id="IPR043129">
    <property type="entry name" value="ATPase_NBD"/>
</dbReference>
<evidence type="ECO:0000256" key="1">
    <source>
        <dbReference type="ARBA" id="ARBA00006479"/>
    </source>
</evidence>